<dbReference type="EMBL" id="LT796768">
    <property type="protein sequence ID" value="SKB07693.1"/>
    <property type="molecule type" value="Genomic_DNA"/>
</dbReference>
<organism evidence="1 2">
    <name type="scientific">Aeromicrobium choanae</name>
    <dbReference type="NCBI Taxonomy" id="1736691"/>
    <lineage>
        <taxon>Bacteria</taxon>
        <taxon>Bacillati</taxon>
        <taxon>Actinomycetota</taxon>
        <taxon>Actinomycetes</taxon>
        <taxon>Propionibacteriales</taxon>
        <taxon>Nocardioidaceae</taxon>
        <taxon>Aeromicrobium</taxon>
    </lineage>
</organism>
<reference evidence="2" key="1">
    <citation type="submission" date="2017-02" db="EMBL/GenBank/DDBJ databases">
        <authorList>
            <person name="Varghese N."/>
            <person name="Submissions S."/>
        </authorList>
    </citation>
    <scope>NUCLEOTIDE SEQUENCE [LARGE SCALE GENOMIC DNA]</scope>
    <source>
        <strain evidence="2">9H-4</strain>
    </source>
</reference>
<evidence type="ECO:0000313" key="1">
    <source>
        <dbReference type="EMBL" id="SKB07693.1"/>
    </source>
</evidence>
<gene>
    <name evidence="1" type="ORF">SAMN06295964_1786</name>
</gene>
<evidence type="ECO:0008006" key="3">
    <source>
        <dbReference type="Google" id="ProtNLM"/>
    </source>
</evidence>
<proteinExistence type="predicted"/>
<accession>A0A1T4Z1C6</accession>
<dbReference type="OrthoDB" id="5146042at2"/>
<keyword evidence="2" id="KW-1185">Reference proteome</keyword>
<sequence>MRRHHDQDGVVARRQLLADGLTPNDVRRLLRRRELTVVHDGVYVDHTGPLTWRQRAWAAVLWAWPAALWGESALVAGVDEDRAGPVHVGVAHARRLSPPDGVIVTRARDFASRVQWNLAPPRVTYEDAVLDVAATARRFVDQMAVLADAVGSRRTTSDRLRARLDSRPRFPRRALFERLLADIATGTHSVLEHGYLTRVERAHGLPPARRQVRQASGGSVRYRDAEVGRVVIELDGRLHHSSVGGRDRDLERDLDTAVADAATVRLGWGQVFERPCATATKLVMLFVRDGWEGTPVPCGAECSAGWGSGSPDVIG</sequence>
<dbReference type="RefSeq" id="WP_153302948.1">
    <property type="nucleotide sequence ID" value="NZ_LT796768.1"/>
</dbReference>
<name>A0A1T4Z1C6_9ACTN</name>
<protein>
    <recommendedName>
        <fullName evidence="3">Transcriptional regulator, AbiEi antitoxin, Type IV TA system</fullName>
    </recommendedName>
</protein>
<dbReference type="Proteomes" id="UP000191040">
    <property type="component" value="Chromosome I"/>
</dbReference>
<evidence type="ECO:0000313" key="2">
    <source>
        <dbReference type="Proteomes" id="UP000191040"/>
    </source>
</evidence>
<dbReference type="AlphaFoldDB" id="A0A1T4Z1C6"/>
<dbReference type="STRING" id="1736691.SAMN06295964_1786"/>